<evidence type="ECO:0000313" key="1">
    <source>
        <dbReference type="EMBL" id="KAI5345526.1"/>
    </source>
</evidence>
<dbReference type="AlphaFoldDB" id="A0AAD4WNP0"/>
<dbReference type="GO" id="GO:0006275">
    <property type="term" value="P:regulation of DNA replication"/>
    <property type="evidence" value="ECO:0007669"/>
    <property type="project" value="InterPro"/>
</dbReference>
<proteinExistence type="predicted"/>
<organism evidence="1 2">
    <name type="scientific">Prunus dulcis</name>
    <name type="common">Almond</name>
    <name type="synonym">Amygdalus dulcis</name>
    <dbReference type="NCBI Taxonomy" id="3755"/>
    <lineage>
        <taxon>Eukaryota</taxon>
        <taxon>Viridiplantae</taxon>
        <taxon>Streptophyta</taxon>
        <taxon>Embryophyta</taxon>
        <taxon>Tracheophyta</taxon>
        <taxon>Spermatophyta</taxon>
        <taxon>Magnoliopsida</taxon>
        <taxon>eudicotyledons</taxon>
        <taxon>Gunneridae</taxon>
        <taxon>Pentapetalae</taxon>
        <taxon>rosids</taxon>
        <taxon>fabids</taxon>
        <taxon>Rosales</taxon>
        <taxon>Rosaceae</taxon>
        <taxon>Amygdaloideae</taxon>
        <taxon>Amygdaleae</taxon>
        <taxon>Prunus</taxon>
    </lineage>
</organism>
<dbReference type="Proteomes" id="UP001054821">
    <property type="component" value="Chromosome 2"/>
</dbReference>
<protein>
    <submittedName>
        <fullName evidence="1">Uncharacterized protein</fullName>
    </submittedName>
</protein>
<dbReference type="GO" id="GO:0030337">
    <property type="term" value="F:DNA polymerase processivity factor activity"/>
    <property type="evidence" value="ECO:0007669"/>
    <property type="project" value="InterPro"/>
</dbReference>
<accession>A0AAD4WNP0</accession>
<dbReference type="GO" id="GO:0043626">
    <property type="term" value="C:PCNA complex"/>
    <property type="evidence" value="ECO:0007669"/>
    <property type="project" value="TreeGrafter"/>
</dbReference>
<evidence type="ECO:0000313" key="2">
    <source>
        <dbReference type="Proteomes" id="UP001054821"/>
    </source>
</evidence>
<sequence length="277" mass="30746">MFQFTLDPCALLLRQAVTPFIEAEAYNGEIYVSPTVVTLIAEASGSVVLVLRMKPCTFNSFTCTKNLSLGLDLRILYSNLLRAKTHAFLRLSGDETSGHIDFGLLDTRTLQGYRTHIPLLSRSNEMLPVPHLQYQFQVRVAIPAEQFRVIIMNLSQFEVAVLDNVMIHNPFSFTVTLHIISVSASVTDTQVRFLNGNGKIIPYPILKKPEQCIIEGDVGAAPVSLVLNLRHARAIMNASVMSNMVWLLGQSNGSSVMLDCPFGKLGNLNYYFPKPEA</sequence>
<dbReference type="GO" id="GO:0019985">
    <property type="term" value="P:translesion synthesis"/>
    <property type="evidence" value="ECO:0007669"/>
    <property type="project" value="TreeGrafter"/>
</dbReference>
<dbReference type="GO" id="GO:0006298">
    <property type="term" value="P:mismatch repair"/>
    <property type="evidence" value="ECO:0007669"/>
    <property type="project" value="TreeGrafter"/>
</dbReference>
<dbReference type="Gene3D" id="3.70.10.10">
    <property type="match status" value="1"/>
</dbReference>
<name>A0AAD4WNP0_PRUDU</name>
<dbReference type="InterPro" id="IPR000730">
    <property type="entry name" value="Pr_cel_nuc_antig"/>
</dbReference>
<comment type="caution">
    <text evidence="1">The sequence shown here is derived from an EMBL/GenBank/DDBJ whole genome shotgun (WGS) entry which is preliminary data.</text>
</comment>
<reference evidence="1 2" key="1">
    <citation type="journal article" date="2022" name="G3 (Bethesda)">
        <title>Whole-genome sequence and methylome profiling of the almond [Prunus dulcis (Mill.) D.A. Webb] cultivar 'Nonpareil'.</title>
        <authorList>
            <person name="D'Amico-Willman K.M."/>
            <person name="Ouma W.Z."/>
            <person name="Meulia T."/>
            <person name="Sideli G.M."/>
            <person name="Gradziel T.M."/>
            <person name="Fresnedo-Ramirez J."/>
        </authorList>
    </citation>
    <scope>NUCLEOTIDE SEQUENCE [LARGE SCALE GENOMIC DNA]</scope>
    <source>
        <strain evidence="1">Clone GOH B32 T37-40</strain>
    </source>
</reference>
<dbReference type="GO" id="GO:0003677">
    <property type="term" value="F:DNA binding"/>
    <property type="evidence" value="ECO:0007669"/>
    <property type="project" value="InterPro"/>
</dbReference>
<dbReference type="EMBL" id="JAJFAZ020000002">
    <property type="protein sequence ID" value="KAI5345526.1"/>
    <property type="molecule type" value="Genomic_DNA"/>
</dbReference>
<dbReference type="GO" id="GO:0006272">
    <property type="term" value="P:leading strand elongation"/>
    <property type="evidence" value="ECO:0007669"/>
    <property type="project" value="TreeGrafter"/>
</dbReference>
<dbReference type="PANTHER" id="PTHR11352">
    <property type="entry name" value="PROLIFERATING CELL NUCLEAR ANTIGEN"/>
    <property type="match status" value="1"/>
</dbReference>
<keyword evidence="2" id="KW-1185">Reference proteome</keyword>
<dbReference type="PANTHER" id="PTHR11352:SF0">
    <property type="entry name" value="PROLIFERATING CELL NUCLEAR ANTIGEN"/>
    <property type="match status" value="1"/>
</dbReference>
<gene>
    <name evidence="1" type="ORF">L3X38_013403</name>
</gene>